<dbReference type="Pfam" id="PF04339">
    <property type="entry name" value="FemAB_like"/>
    <property type="match status" value="1"/>
</dbReference>
<evidence type="ECO:0000313" key="2">
    <source>
        <dbReference type="Proteomes" id="UP001597158"/>
    </source>
</evidence>
<protein>
    <submittedName>
        <fullName evidence="1">GNAT family N-acetyltransferase</fullName>
    </submittedName>
</protein>
<dbReference type="PANTHER" id="PTHR47017:SF1">
    <property type="entry name" value="ACYL-COA"/>
    <property type="match status" value="1"/>
</dbReference>
<dbReference type="InterPro" id="IPR016181">
    <property type="entry name" value="Acyl_CoA_acyltransferase"/>
</dbReference>
<organism evidence="1 2">
    <name type="scientific">Thauera mechernichensis</name>
    <dbReference type="NCBI Taxonomy" id="82788"/>
    <lineage>
        <taxon>Bacteria</taxon>
        <taxon>Pseudomonadati</taxon>
        <taxon>Pseudomonadota</taxon>
        <taxon>Betaproteobacteria</taxon>
        <taxon>Rhodocyclales</taxon>
        <taxon>Zoogloeaceae</taxon>
        <taxon>Thauera</taxon>
    </lineage>
</organism>
<accession>A0ABW3WHV2</accession>
<dbReference type="PANTHER" id="PTHR47017">
    <property type="entry name" value="ACYL-COA"/>
    <property type="match status" value="1"/>
</dbReference>
<gene>
    <name evidence="1" type="ORF">ACFQ4M_14720</name>
</gene>
<name>A0ABW3WHV2_9RHOO</name>
<dbReference type="Gene3D" id="3.40.630.30">
    <property type="match status" value="1"/>
</dbReference>
<sequence length="405" mass="46303">MNKACTQLAEHTDGLHFVTNIGELEAGRWDALVQASSASAPPCLRHAFLDALEHTGCVGGRSGWAPAHATLWRSGQLVAAMPLYLKSHSYGEYVFDWAWAEAYQRHGLEYYPKWLAALPFTPISGPRLLGLTTTDRAALLESVLEAVRSSPMSSFHLLFPAEDELPLVENAGLMIRDGVQFHWRNEAEARTAATATTQSRWRDFDDFLASLNHDKRKKIRQERRRAAAHGLELRWLDGHQASPAEWDFFHRCYSITYALHRSTPYLGAPFFRELARRMPDSVRLLIATRDGQDIAASFFLCDQRALYGRYWGALEHLPFLHFELCYYQAIEYCIQKGLERFEGGAQGEHKLSRGLLPVRTRSAHWLADTRFSRAVDDYLTRERKGMNAYVDELNERLPFRREATD</sequence>
<keyword evidence="2" id="KW-1185">Reference proteome</keyword>
<dbReference type="InterPro" id="IPR007434">
    <property type="entry name" value="FemAB-like"/>
</dbReference>
<dbReference type="Proteomes" id="UP001597158">
    <property type="component" value="Unassembled WGS sequence"/>
</dbReference>
<dbReference type="RefSeq" id="WP_277831947.1">
    <property type="nucleotide sequence ID" value="NZ_JARQZE010000004.1"/>
</dbReference>
<comment type="caution">
    <text evidence="1">The sequence shown here is derived from an EMBL/GenBank/DDBJ whole genome shotgun (WGS) entry which is preliminary data.</text>
</comment>
<dbReference type="SUPFAM" id="SSF55729">
    <property type="entry name" value="Acyl-CoA N-acyltransferases (Nat)"/>
    <property type="match status" value="1"/>
</dbReference>
<dbReference type="EMBL" id="JBHTMC010000026">
    <property type="protein sequence ID" value="MFD1264830.1"/>
    <property type="molecule type" value="Genomic_DNA"/>
</dbReference>
<reference evidence="2" key="1">
    <citation type="journal article" date="2019" name="Int. J. Syst. Evol. Microbiol.">
        <title>The Global Catalogue of Microorganisms (GCM) 10K type strain sequencing project: providing services to taxonomists for standard genome sequencing and annotation.</title>
        <authorList>
            <consortium name="The Broad Institute Genomics Platform"/>
            <consortium name="The Broad Institute Genome Sequencing Center for Infectious Disease"/>
            <person name="Wu L."/>
            <person name="Ma J."/>
        </authorList>
    </citation>
    <scope>NUCLEOTIDE SEQUENCE [LARGE SCALE GENOMIC DNA]</scope>
    <source>
        <strain evidence="2">CCUG 48884</strain>
    </source>
</reference>
<evidence type="ECO:0000313" key="1">
    <source>
        <dbReference type="EMBL" id="MFD1264830.1"/>
    </source>
</evidence>
<proteinExistence type="predicted"/>